<name>A0ABT0PF71_9GAMM</name>
<reference evidence="1 2" key="1">
    <citation type="submission" date="2022-05" db="EMBL/GenBank/DDBJ databases">
        <authorList>
            <person name="Park J.-S."/>
        </authorList>
    </citation>
    <scope>NUCLEOTIDE SEQUENCE [LARGE SCALE GENOMIC DNA]</scope>
    <source>
        <strain evidence="1 2">2012CJ34-2</strain>
    </source>
</reference>
<protein>
    <submittedName>
        <fullName evidence="1">Uncharacterized protein</fullName>
    </submittedName>
</protein>
<dbReference type="Proteomes" id="UP001203338">
    <property type="component" value="Unassembled WGS sequence"/>
</dbReference>
<organism evidence="1 2">
    <name type="scientific">Parendozoicomonas callyspongiae</name>
    <dbReference type="NCBI Taxonomy" id="2942213"/>
    <lineage>
        <taxon>Bacteria</taxon>
        <taxon>Pseudomonadati</taxon>
        <taxon>Pseudomonadota</taxon>
        <taxon>Gammaproteobacteria</taxon>
        <taxon>Oceanospirillales</taxon>
        <taxon>Endozoicomonadaceae</taxon>
        <taxon>Parendozoicomonas</taxon>
    </lineage>
</organism>
<dbReference type="EMBL" id="JAMFLX010000004">
    <property type="protein sequence ID" value="MCL6269188.1"/>
    <property type="molecule type" value="Genomic_DNA"/>
</dbReference>
<comment type="caution">
    <text evidence="1">The sequence shown here is derived from an EMBL/GenBank/DDBJ whole genome shotgun (WGS) entry which is preliminary data.</text>
</comment>
<gene>
    <name evidence="1" type="ORF">M3P05_04420</name>
</gene>
<evidence type="ECO:0000313" key="2">
    <source>
        <dbReference type="Proteomes" id="UP001203338"/>
    </source>
</evidence>
<sequence>MKNSSDNVGQLMVDIRKLLLLSLCFALYKTSAWASEEGNASQSDIVTSNLDSFSKFLKFPSKYWSTGIAVGQVGNVCHRGLVVKTKEMDFYEGGGTKSGNERFHPIRTQVSTYSDEVFSSSVKASPDQAVVASYVHPFPLYPFHWTESKYWIQKIEPVKSNFAETESYRKFGNQFTQPPGVRHGLYGKGMKRGQIRHVSRWGLFFGKMCTCYLHEGGMETITEDNITTQQSKVTPLNIFSDKGCQFAEDAVRSESTVSVGYSQKLFDIWNAHPHIVQSIRVEDSLKQ</sequence>
<keyword evidence="2" id="KW-1185">Reference proteome</keyword>
<evidence type="ECO:0000313" key="1">
    <source>
        <dbReference type="EMBL" id="MCL6269188.1"/>
    </source>
</evidence>
<proteinExistence type="predicted"/>
<dbReference type="RefSeq" id="WP_249698129.1">
    <property type="nucleotide sequence ID" value="NZ_JAMFLX010000004.1"/>
</dbReference>
<accession>A0ABT0PF71</accession>